<evidence type="ECO:0000256" key="3">
    <source>
        <dbReference type="ARBA" id="ARBA00023004"/>
    </source>
</evidence>
<evidence type="ECO:0000256" key="2">
    <source>
        <dbReference type="ARBA" id="ARBA00022723"/>
    </source>
</evidence>
<keyword evidence="4" id="KW-0349">Heme</keyword>
<gene>
    <name evidence="5" type="ORF">ABVK25_011552</name>
</gene>
<dbReference type="Gene3D" id="1.20.58.480">
    <property type="match status" value="1"/>
</dbReference>
<accession>A0ABR4AMM8</accession>
<dbReference type="InterPro" id="IPR037217">
    <property type="entry name" value="Trp/Indoleamine_2_3_dOase-like"/>
</dbReference>
<dbReference type="EMBL" id="JBHFEH010000103">
    <property type="protein sequence ID" value="KAL2046764.1"/>
    <property type="molecule type" value="Genomic_DNA"/>
</dbReference>
<dbReference type="InterPro" id="IPR000898">
    <property type="entry name" value="Indolamine_dOase"/>
</dbReference>
<evidence type="ECO:0000256" key="4">
    <source>
        <dbReference type="RuleBase" id="RU369119"/>
    </source>
</evidence>
<comment type="function">
    <text evidence="4">Produces N-formyl-kynurenine through the oxidation of tryptophan.</text>
</comment>
<dbReference type="Pfam" id="PF01231">
    <property type="entry name" value="IDO"/>
    <property type="match status" value="1"/>
</dbReference>
<dbReference type="SUPFAM" id="SSF140959">
    <property type="entry name" value="Indolic compounds 2,3-dioxygenase-like"/>
    <property type="match status" value="1"/>
</dbReference>
<evidence type="ECO:0000313" key="6">
    <source>
        <dbReference type="Proteomes" id="UP001590951"/>
    </source>
</evidence>
<keyword evidence="6" id="KW-1185">Reference proteome</keyword>
<dbReference type="PANTHER" id="PTHR28657:SF11">
    <property type="entry name" value="INDOLEAMINE 2,3-DIOXYGENASE"/>
    <property type="match status" value="1"/>
</dbReference>
<dbReference type="PANTHER" id="PTHR28657">
    <property type="entry name" value="INDOLEAMINE 2,3-DIOXYGENASE"/>
    <property type="match status" value="1"/>
</dbReference>
<comment type="caution">
    <text evidence="5">The sequence shown here is derived from an EMBL/GenBank/DDBJ whole genome shotgun (WGS) entry which is preliminary data.</text>
</comment>
<comment type="catalytic activity">
    <reaction evidence="4">
        <text>L-tryptophan + O2 = N-formyl-L-kynurenine</text>
        <dbReference type="Rhea" id="RHEA:24536"/>
        <dbReference type="ChEBI" id="CHEBI:15379"/>
        <dbReference type="ChEBI" id="CHEBI:57912"/>
        <dbReference type="ChEBI" id="CHEBI:58629"/>
    </reaction>
</comment>
<comment type="similarity">
    <text evidence="1 4">Belongs to the indoleamine 2,3-dioxygenase family.</text>
</comment>
<protein>
    <recommendedName>
        <fullName evidence="4">Indoleamine 2,3-dioxygenase</fullName>
        <ecNumber evidence="4">1.13.11.52</ecNumber>
    </recommendedName>
</protein>
<keyword evidence="4" id="KW-0223">Dioxygenase</keyword>
<evidence type="ECO:0000313" key="5">
    <source>
        <dbReference type="EMBL" id="KAL2046764.1"/>
    </source>
</evidence>
<dbReference type="Proteomes" id="UP001590951">
    <property type="component" value="Unassembled WGS sequence"/>
</dbReference>
<keyword evidence="3 4" id="KW-0408">Iron</keyword>
<keyword evidence="4" id="KW-0560">Oxidoreductase</keyword>
<proteinExistence type="inferred from homology"/>
<sequence length="457" mass="53061">MIFFLCFLGALIIVLGSLFLRRRPRPVEDKTGNVLKIQDLRTLKDRHETASILLELFDKDGAGAWPPKANHDSWPLALRPYKDIYLELAPLLTTTEPSLDDNVNNKRRNKYRSLMRKLLTERINIAQVEEIMAAVEAGNWDILPRDAYNGFYACVAVCRYAYRWAIIPVVKVAQLEKVVDFPQELDAPWPYLQRNFGVTAESGNNTANVLHNFNERGERVYKINVGMSYLIRSSEEVFFRMFYDLEVLAFPIYYEMVRAVICFEENDKVSCVNHLENIAFRLRHLLRVFYENLTESRISHSVWLRYVQGFQGWGVGRMVDGELIKYDGLSGNHVLFFQALDAFLGMDRYLTDENMIRYIPINQRELCIALNEHSFRNKLKEHSDMKIEDEVRKIVNHLKVFRAAHKARVMPYLEQPAPERLTMTAGKSVLEGPTTKDTKEALKVLDQMLATRLKETV</sequence>
<organism evidence="5 6">
    <name type="scientific">Lepraria finkii</name>
    <dbReference type="NCBI Taxonomy" id="1340010"/>
    <lineage>
        <taxon>Eukaryota</taxon>
        <taxon>Fungi</taxon>
        <taxon>Dikarya</taxon>
        <taxon>Ascomycota</taxon>
        <taxon>Pezizomycotina</taxon>
        <taxon>Lecanoromycetes</taxon>
        <taxon>OSLEUM clade</taxon>
        <taxon>Lecanoromycetidae</taxon>
        <taxon>Lecanorales</taxon>
        <taxon>Lecanorineae</taxon>
        <taxon>Stereocaulaceae</taxon>
        <taxon>Lepraria</taxon>
    </lineage>
</organism>
<keyword evidence="2 4" id="KW-0479">Metal-binding</keyword>
<reference evidence="5 6" key="1">
    <citation type="submission" date="2024-09" db="EMBL/GenBank/DDBJ databases">
        <title>Rethinking Asexuality: The Enigmatic Case of Functional Sexual Genes in Lepraria (Stereocaulaceae).</title>
        <authorList>
            <person name="Doellman M."/>
            <person name="Sun Y."/>
            <person name="Barcenas-Pena A."/>
            <person name="Lumbsch H.T."/>
            <person name="Grewe F."/>
        </authorList>
    </citation>
    <scope>NUCLEOTIDE SEQUENCE [LARGE SCALE GENOMIC DNA]</scope>
    <source>
        <strain evidence="5 6">Grewe 0041</strain>
    </source>
</reference>
<evidence type="ECO:0000256" key="1">
    <source>
        <dbReference type="ARBA" id="ARBA00007119"/>
    </source>
</evidence>
<dbReference type="EC" id="1.13.11.52" evidence="4"/>
<name>A0ABR4AMM8_9LECA</name>